<gene>
    <name evidence="1" type="ORF">T4B_3935</name>
</gene>
<dbReference type="AlphaFoldDB" id="A0A0V1IMP4"/>
<sequence length="76" mass="8595">MKSGSIGKRKKETPKSISCRATQAIALGYRLCIQENLETHLLFATSSSNTNCFICFHLLLSIFEFSNSNLKMKMFD</sequence>
<dbReference type="EMBL" id="JYDS01000132">
    <property type="protein sequence ID" value="KRZ23942.1"/>
    <property type="molecule type" value="Genomic_DNA"/>
</dbReference>
<keyword evidence="2" id="KW-1185">Reference proteome</keyword>
<dbReference type="Proteomes" id="UP000054805">
    <property type="component" value="Unassembled WGS sequence"/>
</dbReference>
<evidence type="ECO:0000313" key="1">
    <source>
        <dbReference type="EMBL" id="KRZ23942.1"/>
    </source>
</evidence>
<reference evidence="1 2" key="1">
    <citation type="submission" date="2015-01" db="EMBL/GenBank/DDBJ databases">
        <title>Evolution of Trichinella species and genotypes.</title>
        <authorList>
            <person name="Korhonen P.K."/>
            <person name="Edoardo P."/>
            <person name="Giuseppe L.R."/>
            <person name="Gasser R.B."/>
        </authorList>
    </citation>
    <scope>NUCLEOTIDE SEQUENCE [LARGE SCALE GENOMIC DNA]</scope>
    <source>
        <strain evidence="1">ISS588</strain>
    </source>
</reference>
<accession>A0A0V1IMP4</accession>
<name>A0A0V1IMP4_TRIPS</name>
<protein>
    <submittedName>
        <fullName evidence="1">Uncharacterized protein</fullName>
    </submittedName>
</protein>
<proteinExistence type="predicted"/>
<evidence type="ECO:0000313" key="2">
    <source>
        <dbReference type="Proteomes" id="UP000054805"/>
    </source>
</evidence>
<organism evidence="1 2">
    <name type="scientific">Trichinella pseudospiralis</name>
    <name type="common">Parasitic roundworm</name>
    <dbReference type="NCBI Taxonomy" id="6337"/>
    <lineage>
        <taxon>Eukaryota</taxon>
        <taxon>Metazoa</taxon>
        <taxon>Ecdysozoa</taxon>
        <taxon>Nematoda</taxon>
        <taxon>Enoplea</taxon>
        <taxon>Dorylaimia</taxon>
        <taxon>Trichinellida</taxon>
        <taxon>Trichinellidae</taxon>
        <taxon>Trichinella</taxon>
    </lineage>
</organism>
<comment type="caution">
    <text evidence="1">The sequence shown here is derived from an EMBL/GenBank/DDBJ whole genome shotgun (WGS) entry which is preliminary data.</text>
</comment>